<comment type="similarity">
    <text evidence="7">Belongs to the tannase family.</text>
</comment>
<dbReference type="Proteomes" id="UP001278766">
    <property type="component" value="Unassembled WGS sequence"/>
</dbReference>
<dbReference type="AlphaFoldDB" id="A0AAE0HCR9"/>
<keyword evidence="2" id="KW-0119">Carbohydrate metabolism</keyword>
<evidence type="ECO:0000256" key="7">
    <source>
        <dbReference type="RuleBase" id="RU361238"/>
    </source>
</evidence>
<feature type="chain" id="PRO_5041778326" description="Carboxylic ester hydrolase" evidence="7">
    <location>
        <begin position="20"/>
        <end position="277"/>
    </location>
</feature>
<gene>
    <name evidence="8" type="ORF">B0H64DRAFT_180938</name>
</gene>
<keyword evidence="5" id="KW-1015">Disulfide bond</keyword>
<dbReference type="PANTHER" id="PTHR33938">
    <property type="entry name" value="FERULOYL ESTERASE B-RELATED"/>
    <property type="match status" value="1"/>
</dbReference>
<evidence type="ECO:0000256" key="4">
    <source>
        <dbReference type="ARBA" id="ARBA00022801"/>
    </source>
</evidence>
<dbReference type="GO" id="GO:0030600">
    <property type="term" value="F:feruloyl esterase activity"/>
    <property type="evidence" value="ECO:0007669"/>
    <property type="project" value="UniProtKB-EC"/>
</dbReference>
<comment type="catalytic activity">
    <reaction evidence="6">
        <text>feruloyl-polysaccharide + H2O = ferulate + polysaccharide.</text>
        <dbReference type="EC" id="3.1.1.73"/>
    </reaction>
</comment>
<feature type="signal peptide" evidence="7">
    <location>
        <begin position="1"/>
        <end position="19"/>
    </location>
</feature>
<protein>
    <recommendedName>
        <fullName evidence="7">Carboxylic ester hydrolase</fullName>
        <ecNumber evidence="7">3.1.1.-</ecNumber>
    </recommendedName>
</protein>
<keyword evidence="4 7" id="KW-0378">Hydrolase</keyword>
<dbReference type="RefSeq" id="XP_062657673.1">
    <property type="nucleotide sequence ID" value="XM_062798915.1"/>
</dbReference>
<name>A0AAE0HCR9_9PEZI</name>
<keyword evidence="1" id="KW-0719">Serine esterase</keyword>
<evidence type="ECO:0000256" key="6">
    <source>
        <dbReference type="ARBA" id="ARBA00034075"/>
    </source>
</evidence>
<dbReference type="EMBL" id="JAUEPN010000005">
    <property type="protein sequence ID" value="KAK3294159.1"/>
    <property type="molecule type" value="Genomic_DNA"/>
</dbReference>
<accession>A0AAE0HCR9</accession>
<evidence type="ECO:0000313" key="9">
    <source>
        <dbReference type="Proteomes" id="UP001278766"/>
    </source>
</evidence>
<keyword evidence="3 7" id="KW-0732">Signal</keyword>
<keyword evidence="2" id="KW-0858">Xylan degradation</keyword>
<comment type="caution">
    <text evidence="8">The sequence shown here is derived from an EMBL/GenBank/DDBJ whole genome shotgun (WGS) entry which is preliminary data.</text>
</comment>
<sequence length="277" mass="30020">MSHLLLMLGLSTTMGKSRSRRKNGPWSPKATSTCITCRALALSFSMISPLLSSPSRKASMDRSTNMLISAAALRVADKVSRSPEGDFLWYGPNLDSRLSGDASGGAMTADPGYAQTICRNVTCEGAPVGFGDKLFKKAVREFDSIIGTSSADLSEFRAAGGKLITYHGSADHLIPFKGSVHYYDEVLKIDANARTFTVSLRCRAWLTAPAEMVDSPRTPGRRSLPGWRMAQRLNPCPYISRISIRKPLIGCCAPILKRPCSRGVLVVTIRPEAHGLV</sequence>
<organism evidence="8 9">
    <name type="scientific">Chaetomium fimeti</name>
    <dbReference type="NCBI Taxonomy" id="1854472"/>
    <lineage>
        <taxon>Eukaryota</taxon>
        <taxon>Fungi</taxon>
        <taxon>Dikarya</taxon>
        <taxon>Ascomycota</taxon>
        <taxon>Pezizomycotina</taxon>
        <taxon>Sordariomycetes</taxon>
        <taxon>Sordariomycetidae</taxon>
        <taxon>Sordariales</taxon>
        <taxon>Chaetomiaceae</taxon>
        <taxon>Chaetomium</taxon>
    </lineage>
</organism>
<keyword evidence="2" id="KW-0624">Polysaccharide degradation</keyword>
<evidence type="ECO:0000256" key="2">
    <source>
        <dbReference type="ARBA" id="ARBA00022651"/>
    </source>
</evidence>
<dbReference type="GO" id="GO:0045493">
    <property type="term" value="P:xylan catabolic process"/>
    <property type="evidence" value="ECO:0007669"/>
    <property type="project" value="UniProtKB-KW"/>
</dbReference>
<reference evidence="8" key="1">
    <citation type="journal article" date="2023" name="Mol. Phylogenet. Evol.">
        <title>Genome-scale phylogeny and comparative genomics of the fungal order Sordariales.</title>
        <authorList>
            <person name="Hensen N."/>
            <person name="Bonometti L."/>
            <person name="Westerberg I."/>
            <person name="Brannstrom I.O."/>
            <person name="Guillou S."/>
            <person name="Cros-Aarteil S."/>
            <person name="Calhoun S."/>
            <person name="Haridas S."/>
            <person name="Kuo A."/>
            <person name="Mondo S."/>
            <person name="Pangilinan J."/>
            <person name="Riley R."/>
            <person name="LaButti K."/>
            <person name="Andreopoulos B."/>
            <person name="Lipzen A."/>
            <person name="Chen C."/>
            <person name="Yan M."/>
            <person name="Daum C."/>
            <person name="Ng V."/>
            <person name="Clum A."/>
            <person name="Steindorff A."/>
            <person name="Ohm R.A."/>
            <person name="Martin F."/>
            <person name="Silar P."/>
            <person name="Natvig D.O."/>
            <person name="Lalanne C."/>
            <person name="Gautier V."/>
            <person name="Ament-Velasquez S.L."/>
            <person name="Kruys A."/>
            <person name="Hutchinson M.I."/>
            <person name="Powell A.J."/>
            <person name="Barry K."/>
            <person name="Miller A.N."/>
            <person name="Grigoriev I.V."/>
            <person name="Debuchy R."/>
            <person name="Gladieux P."/>
            <person name="Hiltunen Thoren M."/>
            <person name="Johannesson H."/>
        </authorList>
    </citation>
    <scope>NUCLEOTIDE SEQUENCE</scope>
    <source>
        <strain evidence="8">CBS 168.71</strain>
    </source>
</reference>
<dbReference type="PANTHER" id="PTHR33938:SF15">
    <property type="entry name" value="FERULOYL ESTERASE B-RELATED"/>
    <property type="match status" value="1"/>
</dbReference>
<evidence type="ECO:0000313" key="8">
    <source>
        <dbReference type="EMBL" id="KAK3294159.1"/>
    </source>
</evidence>
<keyword evidence="9" id="KW-1185">Reference proteome</keyword>
<reference evidence="8" key="2">
    <citation type="submission" date="2023-06" db="EMBL/GenBank/DDBJ databases">
        <authorList>
            <consortium name="Lawrence Berkeley National Laboratory"/>
            <person name="Haridas S."/>
            <person name="Hensen N."/>
            <person name="Bonometti L."/>
            <person name="Westerberg I."/>
            <person name="Brannstrom I.O."/>
            <person name="Guillou S."/>
            <person name="Cros-Aarteil S."/>
            <person name="Calhoun S."/>
            <person name="Kuo A."/>
            <person name="Mondo S."/>
            <person name="Pangilinan J."/>
            <person name="Riley R."/>
            <person name="Labutti K."/>
            <person name="Andreopoulos B."/>
            <person name="Lipzen A."/>
            <person name="Chen C."/>
            <person name="Yanf M."/>
            <person name="Daum C."/>
            <person name="Ng V."/>
            <person name="Clum A."/>
            <person name="Steindorff A."/>
            <person name="Ohm R."/>
            <person name="Martin F."/>
            <person name="Silar P."/>
            <person name="Natvig D."/>
            <person name="Lalanne C."/>
            <person name="Gautier V."/>
            <person name="Ament-Velasquez S.L."/>
            <person name="Kruys A."/>
            <person name="Hutchinson M.I."/>
            <person name="Powell A.J."/>
            <person name="Barry K."/>
            <person name="Miller A.N."/>
            <person name="Grigoriev I.V."/>
            <person name="Debuchy R."/>
            <person name="Gladieux P."/>
            <person name="Thoren M.H."/>
            <person name="Johannesson H."/>
        </authorList>
    </citation>
    <scope>NUCLEOTIDE SEQUENCE</scope>
    <source>
        <strain evidence="8">CBS 168.71</strain>
    </source>
</reference>
<evidence type="ECO:0000256" key="3">
    <source>
        <dbReference type="ARBA" id="ARBA00022729"/>
    </source>
</evidence>
<evidence type="ECO:0000256" key="5">
    <source>
        <dbReference type="ARBA" id="ARBA00023157"/>
    </source>
</evidence>
<dbReference type="GeneID" id="87835863"/>
<dbReference type="EC" id="3.1.1.-" evidence="7"/>
<proteinExistence type="inferred from homology"/>
<evidence type="ECO:0000256" key="1">
    <source>
        <dbReference type="ARBA" id="ARBA00022487"/>
    </source>
</evidence>
<dbReference type="InterPro" id="IPR011118">
    <property type="entry name" value="Tannase/feruloyl_esterase"/>
</dbReference>
<dbReference type="Pfam" id="PF07519">
    <property type="entry name" value="Tannase"/>
    <property type="match status" value="1"/>
</dbReference>